<gene>
    <name evidence="1" type="ORF">WKW80_33965</name>
</gene>
<evidence type="ECO:0000313" key="1">
    <source>
        <dbReference type="EMBL" id="MEJ8826949.1"/>
    </source>
</evidence>
<evidence type="ECO:0000313" key="2">
    <source>
        <dbReference type="Proteomes" id="UP001363010"/>
    </source>
</evidence>
<dbReference type="EMBL" id="JBBKZV010000046">
    <property type="protein sequence ID" value="MEJ8826949.1"/>
    <property type="molecule type" value="Genomic_DNA"/>
</dbReference>
<accession>A0ABU8WA88</accession>
<proteinExistence type="predicted"/>
<evidence type="ECO:0008006" key="3">
    <source>
        <dbReference type="Google" id="ProtNLM"/>
    </source>
</evidence>
<keyword evidence="2" id="KW-1185">Reference proteome</keyword>
<dbReference type="Proteomes" id="UP001363010">
    <property type="component" value="Unassembled WGS sequence"/>
</dbReference>
<dbReference type="RefSeq" id="WP_340367979.1">
    <property type="nucleotide sequence ID" value="NZ_JBBKZV010000046.1"/>
</dbReference>
<comment type="caution">
    <text evidence="1">The sequence shown here is derived from an EMBL/GenBank/DDBJ whole genome shotgun (WGS) entry which is preliminary data.</text>
</comment>
<dbReference type="SUPFAM" id="SSF110296">
    <property type="entry name" value="Oligoxyloglucan reducing end-specific cellobiohydrolase"/>
    <property type="match status" value="1"/>
</dbReference>
<reference evidence="1 2" key="1">
    <citation type="submission" date="2024-03" db="EMBL/GenBank/DDBJ databases">
        <title>Novel species of the genus Variovorax.</title>
        <authorList>
            <person name="Liu Q."/>
            <person name="Xin Y.-H."/>
        </authorList>
    </citation>
    <scope>NUCLEOTIDE SEQUENCE [LARGE SCALE GENOMIC DNA]</scope>
    <source>
        <strain evidence="1 2">KACC 18501</strain>
    </source>
</reference>
<protein>
    <recommendedName>
        <fullName evidence="3">Photosynthesis system II assembly factor Ycf48/Hcf136-like domain-containing protein</fullName>
    </recommendedName>
</protein>
<organism evidence="1 2">
    <name type="scientific">Variovorax humicola</name>
    <dbReference type="NCBI Taxonomy" id="1769758"/>
    <lineage>
        <taxon>Bacteria</taxon>
        <taxon>Pseudomonadati</taxon>
        <taxon>Pseudomonadota</taxon>
        <taxon>Betaproteobacteria</taxon>
        <taxon>Burkholderiales</taxon>
        <taxon>Comamonadaceae</taxon>
        <taxon>Variovorax</taxon>
    </lineage>
</organism>
<name>A0ABU8WA88_9BURK</name>
<sequence>MFVIDLVGMAVGHEGWILRTEDGGKSWKEVAFDKENGEPLMSIAKLPSGHWLAVGAFGRTLRSTDCPARGAAVAWSRQMTITNAKPSRVDALVARIARTLIALRKPLGIISLLITLALGWSATRVHLDPGFNKLIPLRHSFMAAFLEHDARFSGANRILVNVQWKGQGDIYNAEFLKVLRGVTDEVFFTPGVNRGQVFSLFTPASPFPLYSALRIFFQNRSHRVINSGRSPAKYYRA</sequence>